<organism evidence="1 2">
    <name type="scientific">Thelohanellus kitauei</name>
    <name type="common">Myxosporean</name>
    <dbReference type="NCBI Taxonomy" id="669202"/>
    <lineage>
        <taxon>Eukaryota</taxon>
        <taxon>Metazoa</taxon>
        <taxon>Cnidaria</taxon>
        <taxon>Myxozoa</taxon>
        <taxon>Myxosporea</taxon>
        <taxon>Bivalvulida</taxon>
        <taxon>Platysporina</taxon>
        <taxon>Myxobolidae</taxon>
        <taxon>Thelohanellus</taxon>
    </lineage>
</organism>
<protein>
    <submittedName>
        <fullName evidence="1">Uncharacterized protein</fullName>
    </submittedName>
</protein>
<evidence type="ECO:0000313" key="1">
    <source>
        <dbReference type="EMBL" id="KII62309.1"/>
    </source>
</evidence>
<gene>
    <name evidence="1" type="ORF">RF11_03351</name>
</gene>
<keyword evidence="2" id="KW-1185">Reference proteome</keyword>
<name>A0A0C2MDC4_THEKT</name>
<accession>A0A0C2MDC4</accession>
<sequence>MTHAEEFMSTWAEMNVLIVDSHIMKIRQRKILKVEVVVEPNHITINENSTVKLSFEGSSNYHPFGDRGRIDNYVSEEMINTNTPDEYQSFKMIRSLILILSVWLQNTDLQVKFRLRLTNNGDFLTHLLSDDSLSMPCKITISDIGFSRVLTSIPDSMDYTKSHARFQYNRPTLHGGEWFFIQNILTLSFPLFALRF</sequence>
<proteinExistence type="predicted"/>
<evidence type="ECO:0000313" key="2">
    <source>
        <dbReference type="Proteomes" id="UP000031668"/>
    </source>
</evidence>
<dbReference type="AlphaFoldDB" id="A0A0C2MDC4"/>
<dbReference type="Proteomes" id="UP000031668">
    <property type="component" value="Unassembled WGS sequence"/>
</dbReference>
<dbReference type="EMBL" id="JWZT01005018">
    <property type="protein sequence ID" value="KII62309.1"/>
    <property type="molecule type" value="Genomic_DNA"/>
</dbReference>
<reference evidence="1 2" key="1">
    <citation type="journal article" date="2014" name="Genome Biol. Evol.">
        <title>The genome of the myxosporean Thelohanellus kitauei shows adaptations to nutrient acquisition within its fish host.</title>
        <authorList>
            <person name="Yang Y."/>
            <person name="Xiong J."/>
            <person name="Zhou Z."/>
            <person name="Huo F."/>
            <person name="Miao W."/>
            <person name="Ran C."/>
            <person name="Liu Y."/>
            <person name="Zhang J."/>
            <person name="Feng J."/>
            <person name="Wang M."/>
            <person name="Wang M."/>
            <person name="Wang L."/>
            <person name="Yao B."/>
        </authorList>
    </citation>
    <scope>NUCLEOTIDE SEQUENCE [LARGE SCALE GENOMIC DNA]</scope>
    <source>
        <strain evidence="1">Wuqing</strain>
    </source>
</reference>
<comment type="caution">
    <text evidence="1">The sequence shown here is derived from an EMBL/GenBank/DDBJ whole genome shotgun (WGS) entry which is preliminary data.</text>
</comment>